<sequence>MDSPLVRTLPWTLGAGLTSTVLFWFGTNLEPVPWLTWIAALPVLALAARVRPRSAAVTGGLAYAVGGIPTWWYLLATINVPLPAVLGMFALAAIMLGVVTGGFGWMLRRGHPVAAAVFAPAAWVAMEFGYTLAASDVMGSNTSVAYTQADVLPVLQLVSVTGTWGVTFLLLAVPAAAAVVTAPGVTVRVRSWVGGAVAVLLAGTLVFGLVRMDTQDGQLRAAAIGLSDTGSVSIEYDADEAEKLFGRYDGKLAELADDGVALAVLPEIAFRVDDPKDIPGYLDKWGELAREHGIDVVAGIRLATVKADPPGEGNPHDDYAYNAAVYFPADGGDPVKYYKMRTGPGVGPWLKLGDEPKYVPGSDNRLGLIVCGDLDHPDVAAAFRDGSAAVLLGPSLENRKNPQVDAWWHSRAAITRGVEQGMSLVRSAQFGVMTVSDAYGRILAEDTRTAVGSVSTERVTTVYSRLGDWFAWLCVALLAGSLVAAVRRTTPISSQKDRDHELVKA</sequence>
<keyword evidence="3 10" id="KW-0808">Transferase</keyword>
<reference evidence="10 11" key="1">
    <citation type="journal article" date="2009" name="Stand. Genomic Sci.">
        <title>Complete genome sequence of Stackebrandtia nassauensis type strain (LLR-40K-21).</title>
        <authorList>
            <person name="Munk C."/>
            <person name="Lapidus A."/>
            <person name="Copeland A."/>
            <person name="Jando M."/>
            <person name="Mayilraj S."/>
            <person name="Glavina Del Rio T."/>
            <person name="Nolan M."/>
            <person name="Chen F."/>
            <person name="Lucas S."/>
            <person name="Tice H."/>
            <person name="Cheng J.F."/>
            <person name="Han C."/>
            <person name="Detter J.C."/>
            <person name="Bruce D."/>
            <person name="Goodwin L."/>
            <person name="Chain P."/>
            <person name="Pitluck S."/>
            <person name="Goker M."/>
            <person name="Ovchinikova G."/>
            <person name="Pati A."/>
            <person name="Ivanova N."/>
            <person name="Mavromatis K."/>
            <person name="Chen A."/>
            <person name="Palaniappan K."/>
            <person name="Land M."/>
            <person name="Hauser L."/>
            <person name="Chang Y.J."/>
            <person name="Jeffries C.D."/>
            <person name="Bristow J."/>
            <person name="Eisen J.A."/>
            <person name="Markowitz V."/>
            <person name="Hugenholtz P."/>
            <person name="Kyrpides N.C."/>
            <person name="Klenk H.P."/>
        </authorList>
    </citation>
    <scope>NUCLEOTIDE SEQUENCE [LARGE SCALE GENOMIC DNA]</scope>
    <source>
        <strain evidence="11">DSM 44728 / CIP 108903 / NRRL B-16338 / NBRC 102104 / LLR-40K-21</strain>
    </source>
</reference>
<dbReference type="InterPro" id="IPR036526">
    <property type="entry name" value="C-N_Hydrolase_sf"/>
</dbReference>
<dbReference type="GO" id="GO:0042158">
    <property type="term" value="P:lipoprotein biosynthetic process"/>
    <property type="evidence" value="ECO:0007669"/>
    <property type="project" value="InterPro"/>
</dbReference>
<feature type="transmembrane region" description="Helical" evidence="8">
    <location>
        <begin position="9"/>
        <end position="26"/>
    </location>
</feature>
<dbReference type="Gene3D" id="3.60.110.10">
    <property type="entry name" value="Carbon-nitrogen hydrolase"/>
    <property type="match status" value="1"/>
</dbReference>
<feature type="transmembrane region" description="Helical" evidence="8">
    <location>
        <begin position="469"/>
        <end position="486"/>
    </location>
</feature>
<dbReference type="PROSITE" id="PS50263">
    <property type="entry name" value="CN_HYDROLASE"/>
    <property type="match status" value="1"/>
</dbReference>
<feature type="transmembrane region" description="Helical" evidence="8">
    <location>
        <begin position="113"/>
        <end position="134"/>
    </location>
</feature>
<evidence type="ECO:0000256" key="8">
    <source>
        <dbReference type="SAM" id="Phobius"/>
    </source>
</evidence>
<comment type="subcellular location">
    <subcellularLocation>
        <location evidence="1">Cell membrane</location>
        <topology evidence="1">Multi-pass membrane protein</topology>
    </subcellularLocation>
</comment>
<keyword evidence="4 8" id="KW-0812">Transmembrane</keyword>
<protein>
    <submittedName>
        <fullName evidence="10">Apolipoprotein N-acyltransferase-like protein</fullName>
    </submittedName>
</protein>
<dbReference type="PANTHER" id="PTHR38686:SF1">
    <property type="entry name" value="APOLIPOPROTEIN N-ACYLTRANSFERASE"/>
    <property type="match status" value="1"/>
</dbReference>
<gene>
    <name evidence="10" type="ordered locus">Snas_2590</name>
</gene>
<dbReference type="OrthoDB" id="9811121at2"/>
<keyword evidence="5 8" id="KW-1133">Transmembrane helix</keyword>
<feature type="transmembrane region" description="Helical" evidence="8">
    <location>
        <begin position="154"/>
        <end position="180"/>
    </location>
</feature>
<dbReference type="STRING" id="446470.Snas_2590"/>
<keyword evidence="10" id="KW-0449">Lipoprotein</keyword>
<dbReference type="RefSeq" id="WP_013017840.1">
    <property type="nucleotide sequence ID" value="NC_013947.1"/>
</dbReference>
<dbReference type="KEGG" id="sna:Snas_2590"/>
<evidence type="ECO:0000256" key="3">
    <source>
        <dbReference type="ARBA" id="ARBA00022679"/>
    </source>
</evidence>
<dbReference type="Proteomes" id="UP000000844">
    <property type="component" value="Chromosome"/>
</dbReference>
<dbReference type="PANTHER" id="PTHR38686">
    <property type="entry name" value="APOLIPOPROTEIN N-ACYLTRANSFERASE"/>
    <property type="match status" value="1"/>
</dbReference>
<evidence type="ECO:0000256" key="6">
    <source>
        <dbReference type="ARBA" id="ARBA00023136"/>
    </source>
</evidence>
<evidence type="ECO:0000313" key="10">
    <source>
        <dbReference type="EMBL" id="ADD42269.1"/>
    </source>
</evidence>
<evidence type="ECO:0000259" key="9">
    <source>
        <dbReference type="PROSITE" id="PS50263"/>
    </source>
</evidence>
<feature type="transmembrane region" description="Helical" evidence="8">
    <location>
        <begin position="86"/>
        <end position="106"/>
    </location>
</feature>
<dbReference type="GO" id="GO:0005886">
    <property type="term" value="C:plasma membrane"/>
    <property type="evidence" value="ECO:0007669"/>
    <property type="project" value="UniProtKB-SubCell"/>
</dbReference>
<evidence type="ECO:0000256" key="2">
    <source>
        <dbReference type="ARBA" id="ARBA00022475"/>
    </source>
</evidence>
<evidence type="ECO:0000256" key="1">
    <source>
        <dbReference type="ARBA" id="ARBA00004651"/>
    </source>
</evidence>
<evidence type="ECO:0000256" key="7">
    <source>
        <dbReference type="ARBA" id="ARBA00023315"/>
    </source>
</evidence>
<dbReference type="InterPro" id="IPR045378">
    <property type="entry name" value="LNT_N"/>
</dbReference>
<evidence type="ECO:0000313" key="11">
    <source>
        <dbReference type="Proteomes" id="UP000000844"/>
    </source>
</evidence>
<accession>D3Q694</accession>
<evidence type="ECO:0000256" key="4">
    <source>
        <dbReference type="ARBA" id="ARBA00022692"/>
    </source>
</evidence>
<organism evidence="10 11">
    <name type="scientific">Stackebrandtia nassauensis (strain DSM 44728 / CIP 108903 / NRRL B-16338 / NBRC 102104 / LLR-40K-21)</name>
    <dbReference type="NCBI Taxonomy" id="446470"/>
    <lineage>
        <taxon>Bacteria</taxon>
        <taxon>Bacillati</taxon>
        <taxon>Actinomycetota</taxon>
        <taxon>Actinomycetes</taxon>
        <taxon>Glycomycetales</taxon>
        <taxon>Glycomycetaceae</taxon>
        <taxon>Stackebrandtia</taxon>
    </lineage>
</organism>
<feature type="transmembrane region" description="Helical" evidence="8">
    <location>
        <begin position="55"/>
        <end position="74"/>
    </location>
</feature>
<evidence type="ECO:0000256" key="5">
    <source>
        <dbReference type="ARBA" id="ARBA00022989"/>
    </source>
</evidence>
<feature type="transmembrane region" description="Helical" evidence="8">
    <location>
        <begin position="32"/>
        <end position="48"/>
    </location>
</feature>
<dbReference type="Pfam" id="PF20154">
    <property type="entry name" value="LNT_N"/>
    <property type="match status" value="1"/>
</dbReference>
<keyword evidence="6 8" id="KW-0472">Membrane</keyword>
<keyword evidence="7 10" id="KW-0012">Acyltransferase</keyword>
<keyword evidence="11" id="KW-1185">Reference proteome</keyword>
<feature type="transmembrane region" description="Helical" evidence="8">
    <location>
        <begin position="192"/>
        <end position="210"/>
    </location>
</feature>
<dbReference type="HOGENOM" id="CLU_040924_0_0_11"/>
<dbReference type="InterPro" id="IPR004563">
    <property type="entry name" value="Apolipo_AcylTrfase"/>
</dbReference>
<dbReference type="GO" id="GO:0016410">
    <property type="term" value="F:N-acyltransferase activity"/>
    <property type="evidence" value="ECO:0007669"/>
    <property type="project" value="InterPro"/>
</dbReference>
<dbReference type="AlphaFoldDB" id="D3Q694"/>
<proteinExistence type="predicted"/>
<dbReference type="Pfam" id="PF00795">
    <property type="entry name" value="CN_hydrolase"/>
    <property type="match status" value="1"/>
</dbReference>
<dbReference type="EMBL" id="CP001778">
    <property type="protein sequence ID" value="ADD42269.1"/>
    <property type="molecule type" value="Genomic_DNA"/>
</dbReference>
<feature type="domain" description="CN hydrolase" evidence="9">
    <location>
        <begin position="219"/>
        <end position="461"/>
    </location>
</feature>
<keyword evidence="2" id="KW-1003">Cell membrane</keyword>
<dbReference type="SUPFAM" id="SSF56317">
    <property type="entry name" value="Carbon-nitrogen hydrolase"/>
    <property type="match status" value="1"/>
</dbReference>
<dbReference type="InterPro" id="IPR003010">
    <property type="entry name" value="C-N_Hydrolase"/>
</dbReference>
<name>D3Q694_STANL</name>
<dbReference type="eggNOG" id="COG0815">
    <property type="taxonomic scope" value="Bacteria"/>
</dbReference>